<dbReference type="Proteomes" id="UP001432322">
    <property type="component" value="Unassembled WGS sequence"/>
</dbReference>
<feature type="chain" id="PRO_5043708628" description="Apple domain-containing protein" evidence="2">
    <location>
        <begin position="20"/>
        <end position="200"/>
    </location>
</feature>
<dbReference type="EMBL" id="BTSY01000004">
    <property type="protein sequence ID" value="GMT22870.1"/>
    <property type="molecule type" value="Genomic_DNA"/>
</dbReference>
<feature type="domain" description="Apple" evidence="3">
    <location>
        <begin position="20"/>
        <end position="85"/>
    </location>
</feature>
<gene>
    <name evidence="4" type="ORF">PFISCL1PPCAC_14167</name>
</gene>
<dbReference type="PROSITE" id="PS50948">
    <property type="entry name" value="PAN"/>
    <property type="match status" value="1"/>
</dbReference>
<evidence type="ECO:0000256" key="2">
    <source>
        <dbReference type="SAM" id="SignalP"/>
    </source>
</evidence>
<keyword evidence="2" id="KW-0732">Signal</keyword>
<feature type="non-terminal residue" evidence="4">
    <location>
        <position position="1"/>
    </location>
</feature>
<reference evidence="4" key="1">
    <citation type="submission" date="2023-10" db="EMBL/GenBank/DDBJ databases">
        <title>Genome assembly of Pristionchus species.</title>
        <authorList>
            <person name="Yoshida K."/>
            <person name="Sommer R.J."/>
        </authorList>
    </citation>
    <scope>NUCLEOTIDE SEQUENCE</scope>
    <source>
        <strain evidence="4">RS5133</strain>
    </source>
</reference>
<organism evidence="4 5">
    <name type="scientific">Pristionchus fissidentatus</name>
    <dbReference type="NCBI Taxonomy" id="1538716"/>
    <lineage>
        <taxon>Eukaryota</taxon>
        <taxon>Metazoa</taxon>
        <taxon>Ecdysozoa</taxon>
        <taxon>Nematoda</taxon>
        <taxon>Chromadorea</taxon>
        <taxon>Rhabditida</taxon>
        <taxon>Rhabditina</taxon>
        <taxon>Diplogasteromorpha</taxon>
        <taxon>Diplogasteroidea</taxon>
        <taxon>Neodiplogasteridae</taxon>
        <taxon>Pristionchus</taxon>
    </lineage>
</organism>
<keyword evidence="5" id="KW-1185">Reference proteome</keyword>
<dbReference type="AlphaFoldDB" id="A0AAV5VWI2"/>
<name>A0AAV5VWI2_9BILA</name>
<dbReference type="InterPro" id="IPR003609">
    <property type="entry name" value="Pan_app"/>
</dbReference>
<proteinExistence type="predicted"/>
<feature type="compositionally biased region" description="Low complexity" evidence="1">
    <location>
        <begin position="86"/>
        <end position="116"/>
    </location>
</feature>
<evidence type="ECO:0000313" key="5">
    <source>
        <dbReference type="Proteomes" id="UP001432322"/>
    </source>
</evidence>
<protein>
    <recommendedName>
        <fullName evidence="3">Apple domain-containing protein</fullName>
    </recommendedName>
</protein>
<sequence>AKLLLLLGAVPFLSVLGSACFTPSASLSTARPMRKLIDPSASVTECENACTADTKCDAFSYVGTRCALLGAKVAESNLMIRDSGCAPPATTTTPTTTVSPTTTATTTTTSTRTTTTISPTTTVAATGTGCGKIIDERPRPCPTCAVPEISATKVNCPPGGYTFFYNDEQLLELKCVWGKWQGDGGKAVANTGKVHCRVVD</sequence>
<comment type="caution">
    <text evidence="4">The sequence shown here is derived from an EMBL/GenBank/DDBJ whole genome shotgun (WGS) entry which is preliminary data.</text>
</comment>
<evidence type="ECO:0000313" key="4">
    <source>
        <dbReference type="EMBL" id="GMT22870.1"/>
    </source>
</evidence>
<feature type="region of interest" description="Disordered" evidence="1">
    <location>
        <begin position="85"/>
        <end position="116"/>
    </location>
</feature>
<dbReference type="Gene3D" id="3.50.4.10">
    <property type="entry name" value="Hepatocyte Growth Factor"/>
    <property type="match status" value="1"/>
</dbReference>
<dbReference type="SUPFAM" id="SSF57414">
    <property type="entry name" value="Hairpin loop containing domain-like"/>
    <property type="match status" value="1"/>
</dbReference>
<evidence type="ECO:0000256" key="1">
    <source>
        <dbReference type="SAM" id="MobiDB-lite"/>
    </source>
</evidence>
<feature type="signal peptide" evidence="2">
    <location>
        <begin position="1"/>
        <end position="19"/>
    </location>
</feature>
<evidence type="ECO:0000259" key="3">
    <source>
        <dbReference type="PROSITE" id="PS50948"/>
    </source>
</evidence>
<accession>A0AAV5VWI2</accession>